<keyword evidence="2" id="KW-1185">Reference proteome</keyword>
<evidence type="ECO:0000313" key="3">
    <source>
        <dbReference type="WBParaSite" id="HPLM_0001749201-mRNA-1"/>
    </source>
</evidence>
<dbReference type="WBParaSite" id="HPLM_0001749201-mRNA-1">
    <property type="protein sequence ID" value="HPLM_0001749201-mRNA-1"/>
    <property type="gene ID" value="HPLM_0001749201"/>
</dbReference>
<dbReference type="OrthoDB" id="5842445at2759"/>
<dbReference type="OMA" id="WILSADF"/>
<sequence>MGNRSSSHYLPPPTWTHGPYPAYATSSMPYDGKRILTGPPPGAFAESYVPHPNLRRSMISLNADSGYLTSPSDSERMRMRGSRLSLNHLDFEHQQQLVFPPDLKTMKKLEKMEKKQQKLLKKIGGRPMPPPPPQAMFIQPRPMPPPPQYSRAMSFDDLHRRSRQRRLYDVLMAYYKPPISNWKAIIQVNAFRAMLTGTEKLALLRFQG</sequence>
<protein>
    <submittedName>
        <fullName evidence="3">BHLH domain-containing protein</fullName>
    </submittedName>
</protein>
<reference evidence="3" key="1">
    <citation type="submission" date="2017-02" db="UniProtKB">
        <authorList>
            <consortium name="WormBaseParasite"/>
        </authorList>
    </citation>
    <scope>IDENTIFICATION</scope>
</reference>
<reference evidence="1 2" key="2">
    <citation type="submission" date="2018-11" db="EMBL/GenBank/DDBJ databases">
        <authorList>
            <consortium name="Pathogen Informatics"/>
        </authorList>
    </citation>
    <scope>NUCLEOTIDE SEQUENCE [LARGE SCALE GENOMIC DNA]</scope>
    <source>
        <strain evidence="1 2">MHpl1</strain>
    </source>
</reference>
<dbReference type="AlphaFoldDB" id="A0A0N4WZU8"/>
<dbReference type="Proteomes" id="UP000268014">
    <property type="component" value="Unassembled WGS sequence"/>
</dbReference>
<organism evidence="3">
    <name type="scientific">Haemonchus placei</name>
    <name type="common">Barber's pole worm</name>
    <dbReference type="NCBI Taxonomy" id="6290"/>
    <lineage>
        <taxon>Eukaryota</taxon>
        <taxon>Metazoa</taxon>
        <taxon>Ecdysozoa</taxon>
        <taxon>Nematoda</taxon>
        <taxon>Chromadorea</taxon>
        <taxon>Rhabditida</taxon>
        <taxon>Rhabditina</taxon>
        <taxon>Rhabditomorpha</taxon>
        <taxon>Strongyloidea</taxon>
        <taxon>Trichostrongylidae</taxon>
        <taxon>Haemonchus</taxon>
    </lineage>
</organism>
<name>A0A0N4WZU8_HAEPC</name>
<dbReference type="STRING" id="6290.A0A0N4WZU8"/>
<accession>A0A0N4WZU8</accession>
<proteinExistence type="predicted"/>
<evidence type="ECO:0000313" key="2">
    <source>
        <dbReference type="Proteomes" id="UP000268014"/>
    </source>
</evidence>
<evidence type="ECO:0000313" key="1">
    <source>
        <dbReference type="EMBL" id="VDO65362.1"/>
    </source>
</evidence>
<dbReference type="EMBL" id="UZAF01019992">
    <property type="protein sequence ID" value="VDO65362.1"/>
    <property type="molecule type" value="Genomic_DNA"/>
</dbReference>
<gene>
    <name evidence="1" type="ORF">HPLM_LOCUS17484</name>
</gene>